<dbReference type="PRINTS" id="PR01438">
    <property type="entry name" value="UNVRSLSTRESS"/>
</dbReference>
<dbReference type="PANTHER" id="PTHR46268:SF24">
    <property type="entry name" value="UNIVERSAL STRESS PROTEIN"/>
    <property type="match status" value="1"/>
</dbReference>
<dbReference type="RefSeq" id="WP_076430524.1">
    <property type="nucleotide sequence ID" value="NZ_FTNO01000002.1"/>
</dbReference>
<comment type="similarity">
    <text evidence="1">Belongs to the universal stress protein A family.</text>
</comment>
<dbReference type="InterPro" id="IPR006016">
    <property type="entry name" value="UspA"/>
</dbReference>
<accession>A0A1N7BDD7</accession>
<dbReference type="Proteomes" id="UP000186914">
    <property type="component" value="Unassembled WGS sequence"/>
</dbReference>
<evidence type="ECO:0000256" key="1">
    <source>
        <dbReference type="ARBA" id="ARBA00008791"/>
    </source>
</evidence>
<dbReference type="OrthoDB" id="105697at2157"/>
<dbReference type="InterPro" id="IPR014729">
    <property type="entry name" value="Rossmann-like_a/b/a_fold"/>
</dbReference>
<feature type="domain" description="UspA" evidence="2">
    <location>
        <begin position="3"/>
        <end position="147"/>
    </location>
</feature>
<dbReference type="Gene3D" id="3.40.50.620">
    <property type="entry name" value="HUPs"/>
    <property type="match status" value="1"/>
</dbReference>
<organism evidence="3 4">
    <name type="scientific">Haladaptatus litoreus</name>
    <dbReference type="NCBI Taxonomy" id="553468"/>
    <lineage>
        <taxon>Archaea</taxon>
        <taxon>Methanobacteriati</taxon>
        <taxon>Methanobacteriota</taxon>
        <taxon>Stenosarchaea group</taxon>
        <taxon>Halobacteria</taxon>
        <taxon>Halobacteriales</taxon>
        <taxon>Haladaptataceae</taxon>
        <taxon>Haladaptatus</taxon>
    </lineage>
</organism>
<reference evidence="4" key="1">
    <citation type="submission" date="2017-01" db="EMBL/GenBank/DDBJ databases">
        <authorList>
            <person name="Varghese N."/>
            <person name="Submissions S."/>
        </authorList>
    </citation>
    <scope>NUCLEOTIDE SEQUENCE [LARGE SCALE GENOMIC DNA]</scope>
    <source>
        <strain evidence="4">CGMCC 1.7737</strain>
    </source>
</reference>
<name>A0A1N7BDD7_9EURY</name>
<sequence length="147" mass="16174">MGEHVLVPIDGSPASKAALDYALTQHEVEITVLTVVNPFDIDPLSPGYKSPLGKAGMPAYSQEWYQKEWDNAKQLHEELREKADDVPFESVVALGQPARQIVKHATKHDVDHIMIGTHGKEDLSNVFLGSVAEKVAHRAPMTVTIVK</sequence>
<evidence type="ECO:0000313" key="3">
    <source>
        <dbReference type="EMBL" id="SIR49340.1"/>
    </source>
</evidence>
<dbReference type="PANTHER" id="PTHR46268">
    <property type="entry name" value="STRESS RESPONSE PROTEIN NHAX"/>
    <property type="match status" value="1"/>
</dbReference>
<dbReference type="EMBL" id="FTNO01000002">
    <property type="protein sequence ID" value="SIR49340.1"/>
    <property type="molecule type" value="Genomic_DNA"/>
</dbReference>
<dbReference type="AlphaFoldDB" id="A0A1N7BDD7"/>
<dbReference type="CDD" id="cd00293">
    <property type="entry name" value="USP-like"/>
    <property type="match status" value="1"/>
</dbReference>
<evidence type="ECO:0000259" key="2">
    <source>
        <dbReference type="Pfam" id="PF00582"/>
    </source>
</evidence>
<dbReference type="Pfam" id="PF00582">
    <property type="entry name" value="Usp"/>
    <property type="match status" value="1"/>
</dbReference>
<gene>
    <name evidence="3" type="ORF">SAMN05421858_2491</name>
</gene>
<dbReference type="SUPFAM" id="SSF52402">
    <property type="entry name" value="Adenine nucleotide alpha hydrolases-like"/>
    <property type="match status" value="1"/>
</dbReference>
<evidence type="ECO:0000313" key="4">
    <source>
        <dbReference type="Proteomes" id="UP000186914"/>
    </source>
</evidence>
<protein>
    <submittedName>
        <fullName evidence="3">Nucleotide-binding universal stress protein, UspA family</fullName>
    </submittedName>
</protein>
<keyword evidence="4" id="KW-1185">Reference proteome</keyword>
<dbReference type="InterPro" id="IPR006015">
    <property type="entry name" value="Universal_stress_UspA"/>
</dbReference>
<proteinExistence type="inferred from homology"/>